<keyword evidence="6" id="KW-1185">Reference proteome</keyword>
<evidence type="ECO:0000256" key="2">
    <source>
        <dbReference type="ARBA" id="ARBA00023125"/>
    </source>
</evidence>
<dbReference type="SUPFAM" id="SSF55136">
    <property type="entry name" value="Probable bacterial effector-binding domain"/>
    <property type="match status" value="1"/>
</dbReference>
<dbReference type="InterPro" id="IPR009057">
    <property type="entry name" value="Homeodomain-like_sf"/>
</dbReference>
<dbReference type="EMBL" id="CP033433">
    <property type="protein sequence ID" value="AYQ73764.1"/>
    <property type="molecule type" value="Genomic_DNA"/>
</dbReference>
<dbReference type="InterPro" id="IPR029441">
    <property type="entry name" value="Cass2"/>
</dbReference>
<dbReference type="InterPro" id="IPR010499">
    <property type="entry name" value="AraC_E-bd"/>
</dbReference>
<evidence type="ECO:0000259" key="4">
    <source>
        <dbReference type="PROSITE" id="PS01124"/>
    </source>
</evidence>
<dbReference type="GO" id="GO:0043565">
    <property type="term" value="F:sequence-specific DNA binding"/>
    <property type="evidence" value="ECO:0007669"/>
    <property type="project" value="InterPro"/>
</dbReference>
<accession>A0A3G3JZT0</accession>
<organism evidence="5 6">
    <name type="scientific">Cohnella candidum</name>
    <dbReference type="NCBI Taxonomy" id="2674991"/>
    <lineage>
        <taxon>Bacteria</taxon>
        <taxon>Bacillati</taxon>
        <taxon>Bacillota</taxon>
        <taxon>Bacilli</taxon>
        <taxon>Bacillales</taxon>
        <taxon>Paenibacillaceae</taxon>
        <taxon>Cohnella</taxon>
    </lineage>
</organism>
<evidence type="ECO:0000256" key="3">
    <source>
        <dbReference type="ARBA" id="ARBA00023163"/>
    </source>
</evidence>
<dbReference type="PROSITE" id="PS01124">
    <property type="entry name" value="HTH_ARAC_FAMILY_2"/>
    <property type="match status" value="1"/>
</dbReference>
<dbReference type="InterPro" id="IPR018060">
    <property type="entry name" value="HTH_AraC"/>
</dbReference>
<dbReference type="InterPro" id="IPR018062">
    <property type="entry name" value="HTH_AraC-typ_CS"/>
</dbReference>
<name>A0A3G3JZT0_9BACL</name>
<proteinExistence type="predicted"/>
<dbReference type="AlphaFoldDB" id="A0A3G3JZT0"/>
<keyword evidence="2" id="KW-0238">DNA-binding</keyword>
<dbReference type="Proteomes" id="UP000269097">
    <property type="component" value="Chromosome"/>
</dbReference>
<keyword evidence="1" id="KW-0805">Transcription regulation</keyword>
<dbReference type="Gene3D" id="3.20.80.10">
    <property type="entry name" value="Regulatory factor, effector binding domain"/>
    <property type="match status" value="1"/>
</dbReference>
<evidence type="ECO:0000256" key="1">
    <source>
        <dbReference type="ARBA" id="ARBA00023015"/>
    </source>
</evidence>
<dbReference type="Pfam" id="PF14526">
    <property type="entry name" value="Cass2"/>
    <property type="match status" value="1"/>
</dbReference>
<dbReference type="PRINTS" id="PR00032">
    <property type="entry name" value="HTHARAC"/>
</dbReference>
<sequence>MGYHLRIQKTIEFIEGHLDEPLKLAELAEIAGFSEFHYHRVFLSMVGDPVMEYVRKRRLARAARELADPDRRIVDVALDHGFQTHETFTRAFKKMFGMTPGEYRKRDIRTPPYPHANVLQRMYNPYLGGIRMDYRIVDKPAFKWIGYALETTSEEGQNHRDIPAFWQHYISNRLGSRIPNAANSAELGICTDFDMETCKFTYLIGMEAERFDNVPEDLVCREFPGVTYAVFTTPKAKPEDFPKTIQATWASIFGEWFPHSGYEHAGAAEFELYDERSNPEVDGFQQMDIYIPIKRKGE</sequence>
<dbReference type="InterPro" id="IPR011256">
    <property type="entry name" value="Reg_factor_effector_dom_sf"/>
</dbReference>
<dbReference type="Gene3D" id="1.10.10.60">
    <property type="entry name" value="Homeodomain-like"/>
    <property type="match status" value="2"/>
</dbReference>
<keyword evidence="3" id="KW-0804">Transcription</keyword>
<feature type="domain" description="HTH araC/xylS-type" evidence="4">
    <location>
        <begin position="8"/>
        <end position="106"/>
    </location>
</feature>
<dbReference type="PANTHER" id="PTHR47504:SF5">
    <property type="entry name" value="RIGHT ORIGIN-BINDING PROTEIN"/>
    <property type="match status" value="1"/>
</dbReference>
<dbReference type="PANTHER" id="PTHR47504">
    <property type="entry name" value="RIGHT ORIGIN-BINDING PROTEIN"/>
    <property type="match status" value="1"/>
</dbReference>
<dbReference type="KEGG" id="coh:EAV92_14990"/>
<dbReference type="GO" id="GO:0003700">
    <property type="term" value="F:DNA-binding transcription factor activity"/>
    <property type="evidence" value="ECO:0007669"/>
    <property type="project" value="InterPro"/>
</dbReference>
<dbReference type="PROSITE" id="PS00041">
    <property type="entry name" value="HTH_ARAC_FAMILY_1"/>
    <property type="match status" value="1"/>
</dbReference>
<dbReference type="RefSeq" id="WP_123041848.1">
    <property type="nucleotide sequence ID" value="NZ_CP033433.1"/>
</dbReference>
<reference evidence="5 6" key="1">
    <citation type="submission" date="2018-10" db="EMBL/GenBank/DDBJ databases">
        <title>Genome Sequence of Cohnella sp.</title>
        <authorList>
            <person name="Srinivasan S."/>
            <person name="Kim M.K."/>
        </authorList>
    </citation>
    <scope>NUCLEOTIDE SEQUENCE [LARGE SCALE GENOMIC DNA]</scope>
    <source>
        <strain evidence="5 6">18JY8-7</strain>
    </source>
</reference>
<dbReference type="InterPro" id="IPR020449">
    <property type="entry name" value="Tscrpt_reg_AraC-type_HTH"/>
</dbReference>
<protein>
    <submittedName>
        <fullName evidence="5">AraC family transcriptional regulator</fullName>
    </submittedName>
</protein>
<dbReference type="InterPro" id="IPR050959">
    <property type="entry name" value="MarA-like"/>
</dbReference>
<dbReference type="SUPFAM" id="SSF46689">
    <property type="entry name" value="Homeodomain-like"/>
    <property type="match status" value="2"/>
</dbReference>
<dbReference type="Pfam" id="PF12833">
    <property type="entry name" value="HTH_18"/>
    <property type="match status" value="1"/>
</dbReference>
<dbReference type="SMART" id="SM00871">
    <property type="entry name" value="AraC_E_bind"/>
    <property type="match status" value="1"/>
</dbReference>
<evidence type="ECO:0000313" key="6">
    <source>
        <dbReference type="Proteomes" id="UP000269097"/>
    </source>
</evidence>
<evidence type="ECO:0000313" key="5">
    <source>
        <dbReference type="EMBL" id="AYQ73764.1"/>
    </source>
</evidence>
<dbReference type="SMART" id="SM00342">
    <property type="entry name" value="HTH_ARAC"/>
    <property type="match status" value="1"/>
</dbReference>
<gene>
    <name evidence="5" type="ORF">EAV92_14990</name>
</gene>